<dbReference type="AlphaFoldDB" id="A0A8X8ARB8"/>
<dbReference type="NCBIfam" id="TIGR00756">
    <property type="entry name" value="PPR"/>
    <property type="match status" value="1"/>
</dbReference>
<feature type="repeat" description="PPR" evidence="2">
    <location>
        <begin position="172"/>
        <end position="206"/>
    </location>
</feature>
<reference evidence="4" key="1">
    <citation type="journal article" date="2020" name="bioRxiv">
        <title>Hybrid origin of Populus tomentosa Carr. identified through genome sequencing and phylogenomic analysis.</title>
        <authorList>
            <person name="An X."/>
            <person name="Gao K."/>
            <person name="Chen Z."/>
            <person name="Li J."/>
            <person name="Yang X."/>
            <person name="Yang X."/>
            <person name="Zhou J."/>
            <person name="Guo T."/>
            <person name="Zhao T."/>
            <person name="Huang S."/>
            <person name="Miao D."/>
            <person name="Khan W.U."/>
            <person name="Rao P."/>
            <person name="Ye M."/>
            <person name="Lei B."/>
            <person name="Liao W."/>
            <person name="Wang J."/>
            <person name="Ji L."/>
            <person name="Li Y."/>
            <person name="Guo B."/>
            <person name="Mustafa N.S."/>
            <person name="Li S."/>
            <person name="Yun Q."/>
            <person name="Keller S.R."/>
            <person name="Mao J."/>
            <person name="Zhang R."/>
            <person name="Strauss S.H."/>
        </authorList>
    </citation>
    <scope>NUCLEOTIDE SEQUENCE</scope>
    <source>
        <strain evidence="4">GM15</strain>
        <tissue evidence="4">Leaf</tissue>
    </source>
</reference>
<dbReference type="Pfam" id="PF14432">
    <property type="entry name" value="DYW_deaminase"/>
    <property type="match status" value="1"/>
</dbReference>
<dbReference type="InterPro" id="IPR046848">
    <property type="entry name" value="E_motif"/>
</dbReference>
<proteinExistence type="inferred from homology"/>
<dbReference type="Pfam" id="PF01535">
    <property type="entry name" value="PPR"/>
    <property type="match status" value="4"/>
</dbReference>
<accession>A0A8X8ARB8</accession>
<evidence type="ECO:0000256" key="2">
    <source>
        <dbReference type="PROSITE-ProRule" id="PRU00708"/>
    </source>
</evidence>
<feature type="domain" description="DYW" evidence="3">
    <location>
        <begin position="429"/>
        <end position="489"/>
    </location>
</feature>
<dbReference type="Proteomes" id="UP000886885">
    <property type="component" value="Chromosome 1A"/>
</dbReference>
<dbReference type="OrthoDB" id="749581at2759"/>
<dbReference type="PROSITE" id="PS51375">
    <property type="entry name" value="PPR"/>
    <property type="match status" value="1"/>
</dbReference>
<dbReference type="GO" id="GO:0003723">
    <property type="term" value="F:RNA binding"/>
    <property type="evidence" value="ECO:0007669"/>
    <property type="project" value="InterPro"/>
</dbReference>
<dbReference type="InterPro" id="IPR002885">
    <property type="entry name" value="PPR_rpt"/>
</dbReference>
<keyword evidence="5" id="KW-1185">Reference proteome</keyword>
<gene>
    <name evidence="4" type="ORF">POTOM_000490</name>
</gene>
<dbReference type="EMBL" id="JAAWWB010000001">
    <property type="protein sequence ID" value="KAG6791372.1"/>
    <property type="molecule type" value="Genomic_DNA"/>
</dbReference>
<comment type="similarity">
    <text evidence="1">Belongs to the PPR family. PCMP-H subfamily.</text>
</comment>
<evidence type="ECO:0000313" key="5">
    <source>
        <dbReference type="Proteomes" id="UP000886885"/>
    </source>
</evidence>
<dbReference type="InterPro" id="IPR046960">
    <property type="entry name" value="PPR_At4g14850-like_plant"/>
</dbReference>
<name>A0A8X8ARB8_POPTO</name>
<evidence type="ECO:0000259" key="3">
    <source>
        <dbReference type="Pfam" id="PF14432"/>
    </source>
</evidence>
<dbReference type="PANTHER" id="PTHR47926">
    <property type="entry name" value="PENTATRICOPEPTIDE REPEAT-CONTAINING PROTEIN"/>
    <property type="match status" value="1"/>
</dbReference>
<evidence type="ECO:0000313" key="4">
    <source>
        <dbReference type="EMBL" id="KAG6791372.1"/>
    </source>
</evidence>
<protein>
    <recommendedName>
        <fullName evidence="3">DYW domain-containing protein</fullName>
    </recommendedName>
</protein>
<organism evidence="4 5">
    <name type="scientific">Populus tomentosa</name>
    <name type="common">Chinese white poplar</name>
    <dbReference type="NCBI Taxonomy" id="118781"/>
    <lineage>
        <taxon>Eukaryota</taxon>
        <taxon>Viridiplantae</taxon>
        <taxon>Streptophyta</taxon>
        <taxon>Embryophyta</taxon>
        <taxon>Tracheophyta</taxon>
        <taxon>Spermatophyta</taxon>
        <taxon>Magnoliopsida</taxon>
        <taxon>eudicotyledons</taxon>
        <taxon>Gunneridae</taxon>
        <taxon>Pentapetalae</taxon>
        <taxon>rosids</taxon>
        <taxon>fabids</taxon>
        <taxon>Malpighiales</taxon>
        <taxon>Salicaceae</taxon>
        <taxon>Saliceae</taxon>
        <taxon>Populus</taxon>
    </lineage>
</organism>
<dbReference type="GO" id="GO:0009451">
    <property type="term" value="P:RNA modification"/>
    <property type="evidence" value="ECO:0007669"/>
    <property type="project" value="InterPro"/>
</dbReference>
<sequence>MITLLHSKHYNFQFQISVKPTLTNTVLYFKAVSNRVTTPQENLSTADAAMLFDEMPERYMVSFVTLIQGYNQRFRSYDAIWLFSRFHGEGHELNPFVFSTVLKLLVIAEWTESGFGVHACVCKLAPLWMRIVGFKPNNFIFASMLKACVGLEVFDAGKAVHGHAFKTSYVEELFFGVELMDLYIKSGDVDDALRVFDEMPKGDVIPWSFMIAQYARSEHSEETIVLFCKMRQGLVLPNQITLASLQQAFAILVDLQFGKQIHYHIVKAGNGNKALSLFKDMLECQVQGSEVTYSSVLQACSGIAAMEPDRHSHSLLVITIYDKNTGYSVHGLCREALKAFELMQETECKPDKCLCRSYDVELGRISARRVLEIEPEDEATYALLSNIYANARKWGNVASIRKSMKRKGVMKEPGLRMLKWLYVKARNEGHVPDCSSVLLDVDDVDKERWLWVHSERLALAYDLIRTPSLCHVHIIKNLRICAGSHTAIK</sequence>
<evidence type="ECO:0000256" key="1">
    <source>
        <dbReference type="ARBA" id="ARBA00006643"/>
    </source>
</evidence>
<comment type="caution">
    <text evidence="4">The sequence shown here is derived from an EMBL/GenBank/DDBJ whole genome shotgun (WGS) entry which is preliminary data.</text>
</comment>
<dbReference type="GO" id="GO:0008270">
    <property type="term" value="F:zinc ion binding"/>
    <property type="evidence" value="ECO:0007669"/>
    <property type="project" value="InterPro"/>
</dbReference>
<dbReference type="InterPro" id="IPR032867">
    <property type="entry name" value="DYW_dom"/>
</dbReference>
<dbReference type="Pfam" id="PF20431">
    <property type="entry name" value="E_motif"/>
    <property type="match status" value="1"/>
</dbReference>